<proteinExistence type="predicted"/>
<dbReference type="GO" id="GO:0006508">
    <property type="term" value="P:proteolysis"/>
    <property type="evidence" value="ECO:0007669"/>
    <property type="project" value="InterPro"/>
</dbReference>
<dbReference type="Pfam" id="PF01244">
    <property type="entry name" value="Peptidase_M19"/>
    <property type="match status" value="1"/>
</dbReference>
<accession>A0A1H6CCN9</accession>
<dbReference type="EMBL" id="FNVA01000009">
    <property type="protein sequence ID" value="SEG70136.1"/>
    <property type="molecule type" value="Genomic_DNA"/>
</dbReference>
<dbReference type="InterPro" id="IPR000180">
    <property type="entry name" value="Dipep_AS"/>
</dbReference>
<dbReference type="PANTHER" id="PTHR10443">
    <property type="entry name" value="MICROSOMAL DIPEPTIDASE"/>
    <property type="match status" value="1"/>
</dbReference>
<dbReference type="InterPro" id="IPR032466">
    <property type="entry name" value="Metal_Hydrolase"/>
</dbReference>
<keyword evidence="2" id="KW-1185">Reference proteome</keyword>
<protein>
    <submittedName>
        <fullName evidence="1">Membrane dipeptidase</fullName>
    </submittedName>
</protein>
<reference evidence="1 2" key="1">
    <citation type="submission" date="2016-10" db="EMBL/GenBank/DDBJ databases">
        <authorList>
            <person name="de Groot N.N."/>
        </authorList>
    </citation>
    <scope>NUCLEOTIDE SEQUENCE [LARGE SCALE GENOMIC DNA]</scope>
    <source>
        <strain evidence="1 2">DSM 22489</strain>
    </source>
</reference>
<dbReference type="GO" id="GO:0070573">
    <property type="term" value="F:metallodipeptidase activity"/>
    <property type="evidence" value="ECO:0007669"/>
    <property type="project" value="InterPro"/>
</dbReference>
<dbReference type="PROSITE" id="PS00869">
    <property type="entry name" value="RENAL_DIPEPTIDASE_1"/>
    <property type="match status" value="1"/>
</dbReference>
<dbReference type="Gene3D" id="3.20.20.140">
    <property type="entry name" value="Metal-dependent hydrolases"/>
    <property type="match status" value="1"/>
</dbReference>
<evidence type="ECO:0000313" key="2">
    <source>
        <dbReference type="Proteomes" id="UP000236728"/>
    </source>
</evidence>
<gene>
    <name evidence="1" type="ORF">SAMN05421819_4412</name>
</gene>
<dbReference type="PANTHER" id="PTHR10443:SF12">
    <property type="entry name" value="DIPEPTIDASE"/>
    <property type="match status" value="1"/>
</dbReference>
<dbReference type="Proteomes" id="UP000236728">
    <property type="component" value="Unassembled WGS sequence"/>
</dbReference>
<dbReference type="InterPro" id="IPR008257">
    <property type="entry name" value="Pept_M19"/>
</dbReference>
<dbReference type="CDD" id="cd01301">
    <property type="entry name" value="rDP_like"/>
    <property type="match status" value="1"/>
</dbReference>
<evidence type="ECO:0000313" key="1">
    <source>
        <dbReference type="EMBL" id="SEG70136.1"/>
    </source>
</evidence>
<organism evidence="1 2">
    <name type="scientific">Bryocella elongata</name>
    <dbReference type="NCBI Taxonomy" id="863522"/>
    <lineage>
        <taxon>Bacteria</taxon>
        <taxon>Pseudomonadati</taxon>
        <taxon>Acidobacteriota</taxon>
        <taxon>Terriglobia</taxon>
        <taxon>Terriglobales</taxon>
        <taxon>Acidobacteriaceae</taxon>
        <taxon>Bryocella</taxon>
    </lineage>
</organism>
<name>A0A1H6CCN9_9BACT</name>
<dbReference type="PROSITE" id="PS51365">
    <property type="entry name" value="RENAL_DIPEPTIDASE_2"/>
    <property type="match status" value="1"/>
</dbReference>
<dbReference type="SUPFAM" id="SSF51556">
    <property type="entry name" value="Metallo-dependent hydrolases"/>
    <property type="match status" value="1"/>
</dbReference>
<sequence length="402" mass="44281">MAQTPRTKPVTQAEVDKITREAILIDTHDDVTSQTVEGYDIATPNKRGQTDLPRMKGFLGAEFFAVFVDASYDKDHHSANRTLEMIDTVRTDVVLKHPNDFVFSTTAADIERAHKEKKIAALMGIEGGHAIEDSLRLLRDYYALGIRYMTLTHFNTNNWADAQGDITNESVKHHGGLTPFGVDVVHEMNRLGMMVDISHTADDTFYAAIKASSAPIIASHSSCRAISSNTRNMTDDMIVALAKNGGTMQINFDCGYLSQRYDDESKPLQTAMRAQYGEIMKIQDPAAKEAAIEKMRAEFASKVPPPTLQDVVAQIDHAVKIGGIDHVGIGTDFDGVACVPSDLDSYNKFPALTRALLEKGYSAEDIKKIYGGNLLRVMRAVEKRAEELKNEAPIETTIATAK</sequence>
<dbReference type="AlphaFoldDB" id="A0A1H6CCN9"/>